<reference evidence="2 3" key="1">
    <citation type="submission" date="2019-03" db="EMBL/GenBank/DDBJ databases">
        <title>Single cell metagenomics reveals metabolic interactions within the superorganism composed of flagellate Streblomastix strix and complex community of Bacteroidetes bacteria on its surface.</title>
        <authorList>
            <person name="Treitli S.C."/>
            <person name="Kolisko M."/>
            <person name="Husnik F."/>
            <person name="Keeling P."/>
            <person name="Hampl V."/>
        </authorList>
    </citation>
    <scope>NUCLEOTIDE SEQUENCE [LARGE SCALE GENOMIC DNA]</scope>
    <source>
        <strain evidence="2">ST1C</strain>
    </source>
</reference>
<feature type="region of interest" description="Disordered" evidence="1">
    <location>
        <begin position="310"/>
        <end position="337"/>
    </location>
</feature>
<comment type="caution">
    <text evidence="2">The sequence shown here is derived from an EMBL/GenBank/DDBJ whole genome shotgun (WGS) entry which is preliminary data.</text>
</comment>
<organism evidence="2 3">
    <name type="scientific">Streblomastix strix</name>
    <dbReference type="NCBI Taxonomy" id="222440"/>
    <lineage>
        <taxon>Eukaryota</taxon>
        <taxon>Metamonada</taxon>
        <taxon>Preaxostyla</taxon>
        <taxon>Oxymonadida</taxon>
        <taxon>Streblomastigidae</taxon>
        <taxon>Streblomastix</taxon>
    </lineage>
</organism>
<accession>A0A5J4VVD7</accession>
<dbReference type="EMBL" id="SNRW01004726">
    <property type="protein sequence ID" value="KAA6386607.1"/>
    <property type="molecule type" value="Genomic_DNA"/>
</dbReference>
<evidence type="ECO:0000256" key="1">
    <source>
        <dbReference type="SAM" id="MobiDB-lite"/>
    </source>
</evidence>
<feature type="compositionally biased region" description="Polar residues" evidence="1">
    <location>
        <begin position="8"/>
        <end position="26"/>
    </location>
</feature>
<feature type="compositionally biased region" description="Low complexity" evidence="1">
    <location>
        <begin position="34"/>
        <end position="49"/>
    </location>
</feature>
<name>A0A5J4VVD7_9EUKA</name>
<evidence type="ECO:0000313" key="3">
    <source>
        <dbReference type="Proteomes" id="UP000324800"/>
    </source>
</evidence>
<proteinExistence type="predicted"/>
<protein>
    <submittedName>
        <fullName evidence="2">Uncharacterized protein</fullName>
    </submittedName>
</protein>
<dbReference type="AlphaFoldDB" id="A0A5J4VVD7"/>
<sequence>MDEGDLIQHQNNKAINQQQNEPNSLQLPRPDPTNQQNNPNGALAQLQQLADQGITSPQDKIIKERLAIATKIMEQYYGKKASELDPTGERATKRQKQRLEEMEDDCMGIEINKASAKEKGGPLDPEFETEQCRLAVSAQRASAAALHAMALEDYKSATMWTLHAHHIARIIAGENQARRETALASEQFKGILSSEISALDVFGDESKRKIKDIAKTQKILADQGKQTTVQTPLAPIPQQITQTPPQQASTAAQIQTPIFQQPFFQQLPLQQLTPGYQLPNNQFASSNPSQYSFFPYGRAQKRNKRGGFLNWNSQLQQQQHQNQSISQQQSQNQPSQN</sequence>
<evidence type="ECO:0000313" key="2">
    <source>
        <dbReference type="EMBL" id="KAA6386607.1"/>
    </source>
</evidence>
<dbReference type="Proteomes" id="UP000324800">
    <property type="component" value="Unassembled WGS sequence"/>
</dbReference>
<gene>
    <name evidence="2" type="ORF">EZS28_017863</name>
</gene>
<feature type="region of interest" description="Disordered" evidence="1">
    <location>
        <begin position="1"/>
        <end position="49"/>
    </location>
</feature>